<protein>
    <submittedName>
        <fullName evidence="2">Uncharacterized protein</fullName>
    </submittedName>
</protein>
<evidence type="ECO:0000256" key="1">
    <source>
        <dbReference type="SAM" id="MobiDB-lite"/>
    </source>
</evidence>
<organism evidence="2 3">
    <name type="scientific">Populus deltoides</name>
    <name type="common">Eastern poplar</name>
    <name type="synonym">Eastern cottonwood</name>
    <dbReference type="NCBI Taxonomy" id="3696"/>
    <lineage>
        <taxon>Eukaryota</taxon>
        <taxon>Viridiplantae</taxon>
        <taxon>Streptophyta</taxon>
        <taxon>Embryophyta</taxon>
        <taxon>Tracheophyta</taxon>
        <taxon>Spermatophyta</taxon>
        <taxon>Magnoliopsida</taxon>
        <taxon>eudicotyledons</taxon>
        <taxon>Gunneridae</taxon>
        <taxon>Pentapetalae</taxon>
        <taxon>rosids</taxon>
        <taxon>fabids</taxon>
        <taxon>Malpighiales</taxon>
        <taxon>Salicaceae</taxon>
        <taxon>Saliceae</taxon>
        <taxon>Populus</taxon>
    </lineage>
</organism>
<sequence>MVDSWMEVHGHKKAKLTEGGQVSAPPMQSPYAMPCTPSTIVHVIDDHMQDMATAAKGGGPFKGWKHYMSRNRSLVAGAHTVVNSGQQVKTDVAVLSKSRSSTKV</sequence>
<keyword evidence="3" id="KW-1185">Reference proteome</keyword>
<dbReference type="Proteomes" id="UP000807159">
    <property type="component" value="Chromosome 12"/>
</dbReference>
<dbReference type="AlphaFoldDB" id="A0A8T2XKB7"/>
<name>A0A8T2XKB7_POPDE</name>
<feature type="region of interest" description="Disordered" evidence="1">
    <location>
        <begin position="1"/>
        <end position="31"/>
    </location>
</feature>
<proteinExistence type="predicted"/>
<dbReference type="EMBL" id="JACEGQ020000012">
    <property type="protein sequence ID" value="KAH8493164.1"/>
    <property type="molecule type" value="Genomic_DNA"/>
</dbReference>
<evidence type="ECO:0000313" key="2">
    <source>
        <dbReference type="EMBL" id="KAH8493164.1"/>
    </source>
</evidence>
<comment type="caution">
    <text evidence="2">The sequence shown here is derived from an EMBL/GenBank/DDBJ whole genome shotgun (WGS) entry which is preliminary data.</text>
</comment>
<evidence type="ECO:0000313" key="3">
    <source>
        <dbReference type="Proteomes" id="UP000807159"/>
    </source>
</evidence>
<gene>
    <name evidence="2" type="ORF">H0E87_022424</name>
</gene>
<accession>A0A8T2XKB7</accession>
<reference evidence="2" key="1">
    <citation type="journal article" date="2021" name="J. Hered.">
        <title>Genome Assembly of Salicaceae Populus deltoides (Eastern Cottonwood) I-69 Based on Nanopore Sequencing and Hi-C Technologies.</title>
        <authorList>
            <person name="Bai S."/>
            <person name="Wu H."/>
            <person name="Zhang J."/>
            <person name="Pan Z."/>
            <person name="Zhao W."/>
            <person name="Li Z."/>
            <person name="Tong C."/>
        </authorList>
    </citation>
    <scope>NUCLEOTIDE SEQUENCE</scope>
    <source>
        <tissue evidence="2">Leaf</tissue>
    </source>
</reference>